<dbReference type="SUPFAM" id="SSF51445">
    <property type="entry name" value="(Trans)glycosidases"/>
    <property type="match status" value="1"/>
</dbReference>
<dbReference type="Gene3D" id="3.20.20.70">
    <property type="entry name" value="Aldolase class I"/>
    <property type="match status" value="1"/>
</dbReference>
<organism evidence="11 12">
    <name type="scientific">Xiashengella succiniciproducens</name>
    <dbReference type="NCBI Taxonomy" id="2949635"/>
    <lineage>
        <taxon>Bacteria</taxon>
        <taxon>Pseudomonadati</taxon>
        <taxon>Bacteroidota</taxon>
        <taxon>Bacteroidia</taxon>
        <taxon>Marinilabiliales</taxon>
        <taxon>Marinilabiliaceae</taxon>
        <taxon>Xiashengella</taxon>
    </lineage>
</organism>
<dbReference type="PROSITE" id="PS00512">
    <property type="entry name" value="ALPHA_GALACTOSIDASE"/>
    <property type="match status" value="1"/>
</dbReference>
<dbReference type="PANTHER" id="PTHR11452:SF75">
    <property type="entry name" value="ALPHA-GALACTOSIDASE MEL1"/>
    <property type="match status" value="1"/>
</dbReference>
<dbReference type="AlphaFoldDB" id="A0A9J6ZPG8"/>
<dbReference type="SUPFAM" id="SSF51011">
    <property type="entry name" value="Glycosyl hydrolase domain"/>
    <property type="match status" value="1"/>
</dbReference>
<name>A0A9J6ZPG8_9BACT</name>
<feature type="chain" id="PRO_5039908386" description="Alpha-galactosidase" evidence="9">
    <location>
        <begin position="21"/>
        <end position="404"/>
    </location>
</feature>
<keyword evidence="5 8" id="KW-0378">Hydrolase</keyword>
<evidence type="ECO:0000259" key="10">
    <source>
        <dbReference type="Pfam" id="PF17801"/>
    </source>
</evidence>
<dbReference type="InterPro" id="IPR013785">
    <property type="entry name" value="Aldolase_TIM"/>
</dbReference>
<evidence type="ECO:0000313" key="12">
    <source>
        <dbReference type="Proteomes" id="UP001056426"/>
    </source>
</evidence>
<keyword evidence="12" id="KW-1185">Reference proteome</keyword>
<keyword evidence="6 8" id="KW-1015">Disulfide bond</keyword>
<keyword evidence="4 9" id="KW-0732">Signal</keyword>
<keyword evidence="7 8" id="KW-0326">Glycosidase</keyword>
<evidence type="ECO:0000256" key="6">
    <source>
        <dbReference type="ARBA" id="ARBA00023157"/>
    </source>
</evidence>
<evidence type="ECO:0000256" key="4">
    <source>
        <dbReference type="ARBA" id="ARBA00022729"/>
    </source>
</evidence>
<accession>A0A9J6ZPG8</accession>
<dbReference type="Gene3D" id="2.60.40.1180">
    <property type="entry name" value="Golgi alpha-mannosidase II"/>
    <property type="match status" value="1"/>
</dbReference>
<dbReference type="InterPro" id="IPR041233">
    <property type="entry name" value="Melibiase_C"/>
</dbReference>
<protein>
    <recommendedName>
        <fullName evidence="3 8">Alpha-galactosidase</fullName>
        <ecNumber evidence="3 8">3.2.1.22</ecNumber>
    </recommendedName>
    <alternativeName>
        <fullName evidence="8">Melibiase</fullName>
    </alternativeName>
</protein>
<dbReference type="PANTHER" id="PTHR11452">
    <property type="entry name" value="ALPHA-GALACTOSIDASE/ALPHA-N-ACETYLGALACTOSAMINIDASE"/>
    <property type="match status" value="1"/>
</dbReference>
<dbReference type="GO" id="GO:0016052">
    <property type="term" value="P:carbohydrate catabolic process"/>
    <property type="evidence" value="ECO:0007669"/>
    <property type="project" value="UniProtKB-ARBA"/>
</dbReference>
<evidence type="ECO:0000256" key="7">
    <source>
        <dbReference type="ARBA" id="ARBA00023295"/>
    </source>
</evidence>
<evidence type="ECO:0000256" key="1">
    <source>
        <dbReference type="ARBA" id="ARBA00001255"/>
    </source>
</evidence>
<evidence type="ECO:0000256" key="8">
    <source>
        <dbReference type="RuleBase" id="RU361168"/>
    </source>
</evidence>
<dbReference type="GO" id="GO:0004557">
    <property type="term" value="F:alpha-galactosidase activity"/>
    <property type="evidence" value="ECO:0007669"/>
    <property type="project" value="UniProtKB-EC"/>
</dbReference>
<proteinExistence type="inferred from homology"/>
<dbReference type="KEGG" id="alkq:M9189_11250"/>
<evidence type="ECO:0000256" key="2">
    <source>
        <dbReference type="ARBA" id="ARBA00009743"/>
    </source>
</evidence>
<evidence type="ECO:0000256" key="5">
    <source>
        <dbReference type="ARBA" id="ARBA00022801"/>
    </source>
</evidence>
<dbReference type="EMBL" id="CP098400">
    <property type="protein sequence ID" value="URW79430.1"/>
    <property type="molecule type" value="Genomic_DNA"/>
</dbReference>
<dbReference type="Pfam" id="PF17801">
    <property type="entry name" value="Melibiase_C"/>
    <property type="match status" value="1"/>
</dbReference>
<dbReference type="RefSeq" id="WP_250723308.1">
    <property type="nucleotide sequence ID" value="NZ_CP098400.1"/>
</dbReference>
<sequence length="404" mass="45533">MKKILSIVALVLLFAGATQAQKFEGLLTAPPMGWNSWNKFQCDINEDMIREMADAMVATGLRDAGYQYIVIDDCWHGERDSLGFIQAHPERFPSGMKALADYVHAQGLKIGIYSDAGNTTCAGYPGSRGYEYQDALTYASWGIDYLKYDWCDTEGLSGVGAYTTMSEALKAAGRPIVFSLCDWGQNEPWTWAKEVGHLWRTTGDIYNCWDCEHSHGDWSSWGILKILDMHREFEIREYQGPGHFNDPDMLQVGNGMSVNEDRAHFAIWAMLSAPLMAGNDIRNMSPETHAILTNGEVIAVNQDPLAIQGFRYAAEGQLETWFKPLSEGRWAVMFLNRGDEDLPLKFDWQAHKVVDEVFDREADFATQTYNLRNVWTHKDAGNTKKALKGSVPARDVLMFVLDPK</sequence>
<comment type="catalytic activity">
    <reaction evidence="1 8">
        <text>Hydrolysis of terminal, non-reducing alpha-D-galactose residues in alpha-D-galactosides, including galactose oligosaccharides, galactomannans and galactolipids.</text>
        <dbReference type="EC" id="3.2.1.22"/>
    </reaction>
</comment>
<dbReference type="FunFam" id="3.20.20.70:FF:000202">
    <property type="entry name" value="Alpha-galactosidase"/>
    <property type="match status" value="1"/>
</dbReference>
<dbReference type="Pfam" id="PF16499">
    <property type="entry name" value="Melibiase_2"/>
    <property type="match status" value="1"/>
</dbReference>
<feature type="domain" description="Alpha galactosidase C-terminal" evidence="10">
    <location>
        <begin position="315"/>
        <end position="401"/>
    </location>
</feature>
<dbReference type="InterPro" id="IPR000111">
    <property type="entry name" value="Glyco_hydro_27/36_CS"/>
</dbReference>
<dbReference type="InterPro" id="IPR017853">
    <property type="entry name" value="GH"/>
</dbReference>
<comment type="similarity">
    <text evidence="2 8">Belongs to the glycosyl hydrolase 27 family.</text>
</comment>
<evidence type="ECO:0000313" key="11">
    <source>
        <dbReference type="EMBL" id="URW79430.1"/>
    </source>
</evidence>
<evidence type="ECO:0000256" key="3">
    <source>
        <dbReference type="ARBA" id="ARBA00012755"/>
    </source>
</evidence>
<reference evidence="11" key="1">
    <citation type="submission" date="2022-05" db="EMBL/GenBank/DDBJ databases">
        <authorList>
            <person name="Sun X."/>
        </authorList>
    </citation>
    <scope>NUCLEOTIDE SEQUENCE</scope>
    <source>
        <strain evidence="11">Ai-910</strain>
    </source>
</reference>
<dbReference type="PRINTS" id="PR00740">
    <property type="entry name" value="GLHYDRLASE27"/>
</dbReference>
<gene>
    <name evidence="11" type="ORF">M9189_11250</name>
</gene>
<evidence type="ECO:0000256" key="9">
    <source>
        <dbReference type="SAM" id="SignalP"/>
    </source>
</evidence>
<reference evidence="11" key="2">
    <citation type="submission" date="2022-06" db="EMBL/GenBank/DDBJ databases">
        <title>Xiashengella guii gen. nov. sp. nov., a bacterium isolated form anaerobic digestion tank.</title>
        <authorList>
            <person name="Huang H."/>
        </authorList>
    </citation>
    <scope>NUCLEOTIDE SEQUENCE</scope>
    <source>
        <strain evidence="11">Ai-910</strain>
    </source>
</reference>
<dbReference type="InterPro" id="IPR002241">
    <property type="entry name" value="Glyco_hydro_27"/>
</dbReference>
<feature type="signal peptide" evidence="9">
    <location>
        <begin position="1"/>
        <end position="20"/>
    </location>
</feature>
<dbReference type="Proteomes" id="UP001056426">
    <property type="component" value="Chromosome"/>
</dbReference>
<dbReference type="EC" id="3.2.1.22" evidence="3 8"/>
<dbReference type="InterPro" id="IPR013780">
    <property type="entry name" value="Glyco_hydro_b"/>
</dbReference>
<dbReference type="CDD" id="cd14792">
    <property type="entry name" value="GH27"/>
    <property type="match status" value="1"/>
</dbReference>